<reference evidence="1" key="1">
    <citation type="journal article" date="2021" name="Proc. Natl. Acad. Sci. U.S.A.">
        <title>A Catalog of Tens of Thousands of Viruses from Human Metagenomes Reveals Hidden Associations with Chronic Diseases.</title>
        <authorList>
            <person name="Tisza M.J."/>
            <person name="Buck C.B."/>
        </authorList>
    </citation>
    <scope>NUCLEOTIDE SEQUENCE</scope>
    <source>
        <strain evidence="1">Ctk251</strain>
    </source>
</reference>
<dbReference type="EMBL" id="BK014979">
    <property type="protein sequence ID" value="DAD85268.1"/>
    <property type="molecule type" value="Genomic_DNA"/>
</dbReference>
<proteinExistence type="predicted"/>
<name>A0A8S5MSP4_9CAUD</name>
<accession>A0A8S5MSP4</accession>
<organism evidence="1">
    <name type="scientific">Myoviridae sp. ctk251</name>
    <dbReference type="NCBI Taxonomy" id="2826689"/>
    <lineage>
        <taxon>Viruses</taxon>
        <taxon>Duplodnaviria</taxon>
        <taxon>Heunggongvirae</taxon>
        <taxon>Uroviricota</taxon>
        <taxon>Caudoviricetes</taxon>
    </lineage>
</organism>
<protein>
    <submittedName>
        <fullName evidence="1">Head closure knob</fullName>
    </submittedName>
</protein>
<sequence>MRFDSSVIFYRSAPARYNPRTHKYDGVDSIVKQSWANVTALGLERSMRLFGEYKANRKVVRIADDCPSDWDYLKIEGNSSFYRLDTELDVLKGTAIIVREDKTMKESASNGI</sequence>
<evidence type="ECO:0000313" key="1">
    <source>
        <dbReference type="EMBL" id="DAD85268.1"/>
    </source>
</evidence>